<dbReference type="EMBL" id="SWOV01000027">
    <property type="protein sequence ID" value="NFF88320.1"/>
    <property type="molecule type" value="Genomic_DNA"/>
</dbReference>
<dbReference type="Pfam" id="PF13556">
    <property type="entry name" value="HTH_30"/>
    <property type="match status" value="1"/>
</dbReference>
<evidence type="ECO:0000259" key="1">
    <source>
        <dbReference type="Pfam" id="PF05651"/>
    </source>
</evidence>
<evidence type="ECO:0000313" key="4">
    <source>
        <dbReference type="Proteomes" id="UP000476820"/>
    </source>
</evidence>
<evidence type="ECO:0000313" key="3">
    <source>
        <dbReference type="EMBL" id="NFF88320.1"/>
    </source>
</evidence>
<feature type="domain" description="PucR C-terminal helix-turn-helix" evidence="2">
    <location>
        <begin position="291"/>
        <end position="346"/>
    </location>
</feature>
<name>A0A6B4S4N5_CLOBO</name>
<dbReference type="PANTHER" id="PTHR33744">
    <property type="entry name" value="CARBOHYDRATE DIACID REGULATOR"/>
    <property type="match status" value="1"/>
</dbReference>
<feature type="domain" description="Putative sugar diacid recognition" evidence="1">
    <location>
        <begin position="2"/>
        <end position="131"/>
    </location>
</feature>
<dbReference type="Gene3D" id="1.10.10.2840">
    <property type="entry name" value="PucR C-terminal helix-turn-helix domain"/>
    <property type="match status" value="1"/>
</dbReference>
<dbReference type="InterPro" id="IPR042070">
    <property type="entry name" value="PucR_C-HTH_sf"/>
</dbReference>
<reference evidence="3 4" key="1">
    <citation type="submission" date="2019-04" db="EMBL/GenBank/DDBJ databases">
        <title>Genome sequencing of Clostridium botulinum Groups I-IV and Clostridium butyricum.</title>
        <authorList>
            <person name="Brunt J."/>
            <person name="Van Vliet A.H.M."/>
            <person name="Stringer S.C."/>
            <person name="Carter A.T."/>
            <person name="Peck M.W."/>
        </authorList>
    </citation>
    <scope>NUCLEOTIDE SEQUENCE [LARGE SCALE GENOMIC DNA]</scope>
    <source>
        <strain evidence="3 4">1605</strain>
    </source>
</reference>
<organism evidence="3 4">
    <name type="scientific">Clostridium botulinum</name>
    <dbReference type="NCBI Taxonomy" id="1491"/>
    <lineage>
        <taxon>Bacteria</taxon>
        <taxon>Bacillati</taxon>
        <taxon>Bacillota</taxon>
        <taxon>Clostridia</taxon>
        <taxon>Eubacteriales</taxon>
        <taxon>Clostridiaceae</taxon>
        <taxon>Clostridium</taxon>
    </lineage>
</organism>
<dbReference type="InterPro" id="IPR025736">
    <property type="entry name" value="PucR_C-HTH_dom"/>
</dbReference>
<sequence length="354" mass="40938">MLSKELAQSIVNKVMEVIPYNVNIMDEDGIIIGSGDISRIGSLHEGALNALKNKKTVEIFKDYEYAKAGVNIPILFRNKIMGVIGITGEPKIVSPFGKIVSITAELLISQEYTLNQHIIKQKLIEEFIYEWLNINEEYTEEFVQRGMSLEIDIRIKRFVIIVEYDKSKLNEVNKFIDKNLKENEYSINISSNKIALLLKSERITNNKIIKFYDKIQELSIKIGVGRVHNAIINSLIDGVNALNIGNKLYEDKSVYVYDEIKFLHKMSLLINGKYEKEIIDDILEEAMGKELLETFLIYMKNNGERAKTANEIHIHRNTLNYRLEKIEEVTGLKFNDYLDLFQLITAYVGYKLYY</sequence>
<evidence type="ECO:0000259" key="2">
    <source>
        <dbReference type="Pfam" id="PF13556"/>
    </source>
</evidence>
<dbReference type="Pfam" id="PF05651">
    <property type="entry name" value="Diacid_rec"/>
    <property type="match status" value="1"/>
</dbReference>
<dbReference type="RefSeq" id="WP_061301964.1">
    <property type="nucleotide sequence ID" value="NZ_LFPA01000094.1"/>
</dbReference>
<proteinExistence type="predicted"/>
<gene>
    <name evidence="3" type="ORF">FC774_10615</name>
</gene>
<accession>A0A6B4S4N5</accession>
<dbReference type="Proteomes" id="UP000476820">
    <property type="component" value="Unassembled WGS sequence"/>
</dbReference>
<dbReference type="InterPro" id="IPR008599">
    <property type="entry name" value="Diacid_rec"/>
</dbReference>
<comment type="caution">
    <text evidence="3">The sequence shown here is derived from an EMBL/GenBank/DDBJ whole genome shotgun (WGS) entry which is preliminary data.</text>
</comment>
<dbReference type="PANTHER" id="PTHR33744:SF16">
    <property type="entry name" value="CARBOHYDRATE DIACID REGULATOR"/>
    <property type="match status" value="1"/>
</dbReference>
<dbReference type="InterPro" id="IPR051448">
    <property type="entry name" value="CdaR-like_regulators"/>
</dbReference>
<dbReference type="AlphaFoldDB" id="A0A6B4S4N5"/>
<protein>
    <submittedName>
        <fullName evidence="3">Carbohydrate diacid regulator</fullName>
    </submittedName>
</protein>